<evidence type="ECO:0008006" key="4">
    <source>
        <dbReference type="Google" id="ProtNLM"/>
    </source>
</evidence>
<accession>A0ABQ6YUN0</accession>
<sequence length="278" mass="29138">MARSVPQPPFPSELLADLHADNLAPELREQLWPMVRTDPDALRYLNDLDEVNTHLRTLADDDVVVHRMPDDVADRMFRFVAELDASEGPTERVAPVSAIADGPTERTTSVPADAELESGDRITSVPTIDAAQPGPISLAQYRSRRRMGFLAAAAATIAVLAGAGYVVKSLDTTDGTPTAAPLTEPASPGDDITTAAALSALGKRDVRGPLADEAALTRCVRANGIDRAVLGASSITFRGDDAVLVLLTGPQTPTITALVVGTGCTTGAPSRLALRDIG</sequence>
<keyword evidence="1" id="KW-1133">Transmembrane helix</keyword>
<comment type="caution">
    <text evidence="2">The sequence shown here is derived from an EMBL/GenBank/DDBJ whole genome shotgun (WGS) entry which is preliminary data.</text>
</comment>
<protein>
    <recommendedName>
        <fullName evidence="4">Anti-sigma-M factor RsmA</fullName>
    </recommendedName>
</protein>
<keyword evidence="1" id="KW-0812">Transmembrane</keyword>
<keyword evidence="3" id="KW-1185">Reference proteome</keyword>
<dbReference type="EMBL" id="VMSD01000001">
    <property type="protein sequence ID" value="KAF0849518.1"/>
    <property type="molecule type" value="Genomic_DNA"/>
</dbReference>
<gene>
    <name evidence="2" type="ORF">FNL39_101957</name>
</gene>
<evidence type="ECO:0000313" key="3">
    <source>
        <dbReference type="Proteomes" id="UP000798951"/>
    </source>
</evidence>
<evidence type="ECO:0000313" key="2">
    <source>
        <dbReference type="EMBL" id="KAF0849518.1"/>
    </source>
</evidence>
<evidence type="ECO:0000256" key="1">
    <source>
        <dbReference type="SAM" id="Phobius"/>
    </source>
</evidence>
<feature type="transmembrane region" description="Helical" evidence="1">
    <location>
        <begin position="147"/>
        <end position="167"/>
    </location>
</feature>
<reference evidence="2 3" key="1">
    <citation type="submission" date="2019-07" db="EMBL/GenBank/DDBJ databases">
        <title>Genomic Encyclopedia of Type Strains, Phase IV (KMG-IV): sequencing the most valuable type-strain genomes for metagenomic binning, comparative biology and taxonomic classification.</title>
        <authorList>
            <person name="Goeker M."/>
        </authorList>
    </citation>
    <scope>NUCLEOTIDE SEQUENCE [LARGE SCALE GENOMIC DNA]</scope>
    <source>
        <strain evidence="2 3">DSM 44831</strain>
    </source>
</reference>
<proteinExistence type="predicted"/>
<organism evidence="2 3">
    <name type="scientific">Nocardia caishijiensis</name>
    <dbReference type="NCBI Taxonomy" id="184756"/>
    <lineage>
        <taxon>Bacteria</taxon>
        <taxon>Bacillati</taxon>
        <taxon>Actinomycetota</taxon>
        <taxon>Actinomycetes</taxon>
        <taxon>Mycobacteriales</taxon>
        <taxon>Nocardiaceae</taxon>
        <taxon>Nocardia</taxon>
    </lineage>
</organism>
<name>A0ABQ6YUN0_9NOCA</name>
<dbReference type="Proteomes" id="UP000798951">
    <property type="component" value="Unassembled WGS sequence"/>
</dbReference>
<keyword evidence="1" id="KW-0472">Membrane</keyword>